<evidence type="ECO:0000313" key="2">
    <source>
        <dbReference type="Proteomes" id="UP001556367"/>
    </source>
</evidence>
<protein>
    <submittedName>
        <fullName evidence="1">Uncharacterized protein</fullName>
    </submittedName>
</protein>
<dbReference type="Proteomes" id="UP001556367">
    <property type="component" value="Unassembled WGS sequence"/>
</dbReference>
<gene>
    <name evidence="1" type="ORF">HGRIS_014666</name>
</gene>
<sequence length="207" mass="24284">MPGFIQNEEDEVSRKMIKPKLPDGFDELPEEDQDRETEFLRRRLVHYHYLLSTATHNRVHHRGLVYPFNSFLRRIFIHASAAWEGETIKLLYALMELVAGWENIVTDDTPCPVMFTVEEADAAEKLYQALMDAERVQMSLRAFIGYGDETWVPAAHYETAKDFSRELKLRALQACADDKETTDEEFVRVEANWPFDDMDEKELEEYK</sequence>
<comment type="caution">
    <text evidence="1">The sequence shown here is derived from an EMBL/GenBank/DDBJ whole genome shotgun (WGS) entry which is preliminary data.</text>
</comment>
<dbReference type="PANTHER" id="PTHR36091:SF2">
    <property type="entry name" value="AMINOGLYCOSIDE PHOSPHOTRANSFERASE DOMAIN-CONTAINING PROTEIN"/>
    <property type="match status" value="1"/>
</dbReference>
<reference evidence="2" key="1">
    <citation type="submission" date="2024-06" db="EMBL/GenBank/DDBJ databases">
        <title>Multi-omics analyses provide insights into the biosynthesis of the anticancer antibiotic pleurotin in Hohenbuehelia grisea.</title>
        <authorList>
            <person name="Weaver J.A."/>
            <person name="Alberti F."/>
        </authorList>
    </citation>
    <scope>NUCLEOTIDE SEQUENCE [LARGE SCALE GENOMIC DNA]</scope>
    <source>
        <strain evidence="2">T-177</strain>
    </source>
</reference>
<organism evidence="1 2">
    <name type="scientific">Hohenbuehelia grisea</name>
    <dbReference type="NCBI Taxonomy" id="104357"/>
    <lineage>
        <taxon>Eukaryota</taxon>
        <taxon>Fungi</taxon>
        <taxon>Dikarya</taxon>
        <taxon>Basidiomycota</taxon>
        <taxon>Agaricomycotina</taxon>
        <taxon>Agaricomycetes</taxon>
        <taxon>Agaricomycetidae</taxon>
        <taxon>Agaricales</taxon>
        <taxon>Pleurotineae</taxon>
        <taxon>Pleurotaceae</taxon>
        <taxon>Hohenbuehelia</taxon>
    </lineage>
</organism>
<dbReference type="EMBL" id="JASNQZ010000003">
    <property type="protein sequence ID" value="KAL0959421.1"/>
    <property type="molecule type" value="Genomic_DNA"/>
</dbReference>
<name>A0ABR3JV33_9AGAR</name>
<proteinExistence type="predicted"/>
<dbReference type="InterPro" id="IPR051035">
    <property type="entry name" value="Mito_inheritance_9"/>
</dbReference>
<dbReference type="PANTHER" id="PTHR36091">
    <property type="entry name" value="ALTERED INHERITANCE OF MITOCHONDRIA PROTEIN 9, MITOCHONDRIAL"/>
    <property type="match status" value="1"/>
</dbReference>
<keyword evidence="2" id="KW-1185">Reference proteome</keyword>
<evidence type="ECO:0000313" key="1">
    <source>
        <dbReference type="EMBL" id="KAL0959421.1"/>
    </source>
</evidence>
<accession>A0ABR3JV33</accession>